<feature type="region of interest" description="Disordered" evidence="1">
    <location>
        <begin position="70"/>
        <end position="98"/>
    </location>
</feature>
<organism evidence="3 4">
    <name type="scientific">Aminithiophilus ramosus</name>
    <dbReference type="NCBI Taxonomy" id="3029084"/>
    <lineage>
        <taxon>Bacteria</taxon>
        <taxon>Thermotogati</taxon>
        <taxon>Synergistota</taxon>
        <taxon>Synergistia</taxon>
        <taxon>Synergistales</taxon>
        <taxon>Aminithiophilaceae</taxon>
        <taxon>Aminithiophilus</taxon>
    </lineage>
</organism>
<reference evidence="4" key="1">
    <citation type="submission" date="2021-04" db="EMBL/GenBank/DDBJ databases">
        <title>A novel Synergistetes isolate from a pyrite-forming mixed culture.</title>
        <authorList>
            <person name="Bunk B."/>
            <person name="Sproer C."/>
            <person name="Spring S."/>
            <person name="Pester M."/>
        </authorList>
    </citation>
    <scope>NUCLEOTIDE SEQUENCE [LARGE SCALE GENOMIC DNA]</scope>
    <source>
        <strain evidence="4">J.5.4.2-T.3.5.2</strain>
    </source>
</reference>
<dbReference type="Pfam" id="PF01381">
    <property type="entry name" value="HTH_3"/>
    <property type="match status" value="1"/>
</dbReference>
<dbReference type="InterPro" id="IPR001387">
    <property type="entry name" value="Cro/C1-type_HTH"/>
</dbReference>
<dbReference type="AlphaFoldDB" id="A0A9Q7AEJ7"/>
<dbReference type="Proteomes" id="UP000671879">
    <property type="component" value="Chromosome"/>
</dbReference>
<sequence>MGFGAVIREARQATGLSQVALAEKVGVSRSAIYDWESEKYAPTDGQNLARLEGALGLTAGALYKMIFVDGNPTPPPADRGPGGKETVETEFQSRNGAI</sequence>
<name>A0A9Q7AEJ7_9BACT</name>
<dbReference type="SUPFAM" id="SSF47413">
    <property type="entry name" value="lambda repressor-like DNA-binding domains"/>
    <property type="match status" value="1"/>
</dbReference>
<proteinExistence type="predicted"/>
<dbReference type="InterPro" id="IPR010982">
    <property type="entry name" value="Lambda_DNA-bd_dom_sf"/>
</dbReference>
<dbReference type="KEGG" id="aram:KAR29_04940"/>
<feature type="compositionally biased region" description="Polar residues" evidence="1">
    <location>
        <begin position="89"/>
        <end position="98"/>
    </location>
</feature>
<protein>
    <submittedName>
        <fullName evidence="3">Helix-turn-helix transcriptional regulator</fullName>
    </submittedName>
</protein>
<evidence type="ECO:0000259" key="2">
    <source>
        <dbReference type="PROSITE" id="PS50943"/>
    </source>
</evidence>
<feature type="domain" description="HTH cro/C1-type" evidence="2">
    <location>
        <begin position="7"/>
        <end position="62"/>
    </location>
</feature>
<dbReference type="GO" id="GO:0003677">
    <property type="term" value="F:DNA binding"/>
    <property type="evidence" value="ECO:0007669"/>
    <property type="project" value="InterPro"/>
</dbReference>
<evidence type="ECO:0000313" key="4">
    <source>
        <dbReference type="Proteomes" id="UP000671879"/>
    </source>
</evidence>
<keyword evidence="4" id="KW-1185">Reference proteome</keyword>
<accession>A0A9Q7AEJ7</accession>
<dbReference type="Gene3D" id="1.10.260.40">
    <property type="entry name" value="lambda repressor-like DNA-binding domains"/>
    <property type="match status" value="1"/>
</dbReference>
<dbReference type="EMBL" id="CP072943">
    <property type="protein sequence ID" value="QTX33243.1"/>
    <property type="molecule type" value="Genomic_DNA"/>
</dbReference>
<dbReference type="PROSITE" id="PS50943">
    <property type="entry name" value="HTH_CROC1"/>
    <property type="match status" value="1"/>
</dbReference>
<evidence type="ECO:0000313" key="3">
    <source>
        <dbReference type="EMBL" id="QTX33243.1"/>
    </source>
</evidence>
<dbReference type="CDD" id="cd00093">
    <property type="entry name" value="HTH_XRE"/>
    <property type="match status" value="1"/>
</dbReference>
<gene>
    <name evidence="3" type="ORF">KAR29_04940</name>
</gene>
<evidence type="ECO:0000256" key="1">
    <source>
        <dbReference type="SAM" id="MobiDB-lite"/>
    </source>
</evidence>
<dbReference type="SMART" id="SM00530">
    <property type="entry name" value="HTH_XRE"/>
    <property type="match status" value="1"/>
</dbReference>